<dbReference type="InterPro" id="IPR000873">
    <property type="entry name" value="AMP-dep_synth/lig_dom"/>
</dbReference>
<keyword evidence="1 4" id="KW-0436">Ligase</keyword>
<evidence type="ECO:0000259" key="3">
    <source>
        <dbReference type="Pfam" id="PF13193"/>
    </source>
</evidence>
<dbReference type="Proteomes" id="UP000235015">
    <property type="component" value="Unassembled WGS sequence"/>
</dbReference>
<evidence type="ECO:0000259" key="2">
    <source>
        <dbReference type="Pfam" id="PF00501"/>
    </source>
</evidence>
<reference evidence="4 5" key="1">
    <citation type="submission" date="2017-11" db="EMBL/GenBank/DDBJ databases">
        <title>Genome-resolved metagenomics identifies genetic mobility, metabolic interactions, and unexpected diversity in perchlorate-reducing communities.</title>
        <authorList>
            <person name="Barnum T.P."/>
            <person name="Figueroa I.A."/>
            <person name="Carlstrom C.I."/>
            <person name="Lucas L.N."/>
            <person name="Engelbrektson A.L."/>
            <person name="Coates J.D."/>
        </authorList>
    </citation>
    <scope>NUCLEOTIDE SEQUENCE [LARGE SCALE GENOMIC DNA]</scope>
    <source>
        <strain evidence="4">BM301</strain>
    </source>
</reference>
<comment type="caution">
    <text evidence="4">The sequence shown here is derived from an EMBL/GenBank/DDBJ whole genome shotgun (WGS) entry which is preliminary data.</text>
</comment>
<gene>
    <name evidence="4" type="ORF">C0630_14155</name>
</gene>
<dbReference type="AlphaFoldDB" id="A0A2N6CTU4"/>
<dbReference type="Gene3D" id="3.40.50.12780">
    <property type="entry name" value="N-terminal domain of ligase-like"/>
    <property type="match status" value="1"/>
</dbReference>
<dbReference type="SUPFAM" id="SSF56801">
    <property type="entry name" value="Acetyl-CoA synthetase-like"/>
    <property type="match status" value="1"/>
</dbReference>
<dbReference type="EMBL" id="PKUN01000023">
    <property type="protein sequence ID" value="PLX60591.1"/>
    <property type="molecule type" value="Genomic_DNA"/>
</dbReference>
<accession>A0A2N6CTU4</accession>
<sequence>MNLPGGIPSAHTDTFARTLLPARKYWPEFDYSADHLSHYPDQINAVEVLLDNAIREGAGDKPAYIHQGETWTYSMLKEQAERIARVLVEDYGLEPGNRVLLRSANNPMVIACWLGVLKAGGICVSTMPLLRAKELSYIVERVKIRLALCEYSLDSEMEKAKDLSPCLERVSYFSPLGQNNDEKADLDRRTAEKQPSFENVKTAADDVALIVFTSGSTGQPKAAAQFHRDILAVSDSVPLTYRIQADDVICGSPTFAFTYGLAAFILYPLRYRACAVLTPPKPELILQAIAQHRVTNLLAVPTSFNAMLNIIDNYDTSSLRQCSSAGEHLQLPLWEKWLEKTGVRIINGVGATEFMSHFLSDDVAVNRPGTAGRAVPGFKVKIIDQLGNEVPRGTSGLIAIKGTTGCRYLDDEDRQRGFVRDGWNVPSDLFMQDEDGYFWYLDRADDIIVSSGYNISPLEVERCILEHPLVAECAVVGVPDSERGKLVRACVVLKNPALEGAQTAKSIQDFVKENIAPYKYPRDIVFFDELPRTPTGKIQRFRLLE</sequence>
<dbReference type="PROSITE" id="PS00455">
    <property type="entry name" value="AMP_BINDING"/>
    <property type="match status" value="1"/>
</dbReference>
<dbReference type="InterPro" id="IPR020845">
    <property type="entry name" value="AMP-binding_CS"/>
</dbReference>
<evidence type="ECO:0000313" key="5">
    <source>
        <dbReference type="Proteomes" id="UP000235015"/>
    </source>
</evidence>
<dbReference type="Gene3D" id="3.30.300.30">
    <property type="match status" value="1"/>
</dbReference>
<dbReference type="Pfam" id="PF00501">
    <property type="entry name" value="AMP-binding"/>
    <property type="match status" value="1"/>
</dbReference>
<dbReference type="RefSeq" id="WP_273440191.1">
    <property type="nucleotide sequence ID" value="NZ_PKUN01000023.1"/>
</dbReference>
<name>A0A2N6CTU4_9GAMM</name>
<organism evidence="4 5">
    <name type="scientific">Sedimenticola selenatireducens</name>
    <dbReference type="NCBI Taxonomy" id="191960"/>
    <lineage>
        <taxon>Bacteria</taxon>
        <taxon>Pseudomonadati</taxon>
        <taxon>Pseudomonadota</taxon>
        <taxon>Gammaproteobacteria</taxon>
        <taxon>Chromatiales</taxon>
        <taxon>Sedimenticolaceae</taxon>
        <taxon>Sedimenticola</taxon>
    </lineage>
</organism>
<dbReference type="PANTHER" id="PTHR43352">
    <property type="entry name" value="ACETYL-COA SYNTHETASE"/>
    <property type="match status" value="1"/>
</dbReference>
<feature type="domain" description="AMP-binding enzyme C-terminal" evidence="3">
    <location>
        <begin position="459"/>
        <end position="537"/>
    </location>
</feature>
<dbReference type="Pfam" id="PF13193">
    <property type="entry name" value="AMP-binding_C"/>
    <property type="match status" value="1"/>
</dbReference>
<dbReference type="GO" id="GO:0016878">
    <property type="term" value="F:acid-thiol ligase activity"/>
    <property type="evidence" value="ECO:0007669"/>
    <property type="project" value="TreeGrafter"/>
</dbReference>
<dbReference type="InterPro" id="IPR045851">
    <property type="entry name" value="AMP-bd_C_sf"/>
</dbReference>
<dbReference type="STRING" id="1111735.GCA_000428045_02183"/>
<protein>
    <submittedName>
        <fullName evidence="4">2-aminobenzoate-CoA ligase</fullName>
    </submittedName>
</protein>
<dbReference type="GO" id="GO:0044550">
    <property type="term" value="P:secondary metabolite biosynthetic process"/>
    <property type="evidence" value="ECO:0007669"/>
    <property type="project" value="TreeGrafter"/>
</dbReference>
<feature type="domain" description="AMP-dependent synthetase/ligase" evidence="2">
    <location>
        <begin position="57"/>
        <end position="403"/>
    </location>
</feature>
<dbReference type="InterPro" id="IPR042099">
    <property type="entry name" value="ANL_N_sf"/>
</dbReference>
<dbReference type="PANTHER" id="PTHR43352:SF1">
    <property type="entry name" value="ANTHRANILATE--COA LIGASE"/>
    <property type="match status" value="1"/>
</dbReference>
<proteinExistence type="predicted"/>
<evidence type="ECO:0000256" key="1">
    <source>
        <dbReference type="ARBA" id="ARBA00022598"/>
    </source>
</evidence>
<dbReference type="InterPro" id="IPR025110">
    <property type="entry name" value="AMP-bd_C"/>
</dbReference>
<evidence type="ECO:0000313" key="4">
    <source>
        <dbReference type="EMBL" id="PLX60591.1"/>
    </source>
</evidence>